<accession>A0A4Z1QZU0</accession>
<feature type="region of interest" description="Disordered" evidence="2">
    <location>
        <begin position="19"/>
        <end position="41"/>
    </location>
</feature>
<comment type="caution">
    <text evidence="6">The sequence shown here is derived from an EMBL/GenBank/DDBJ whole genome shotgun (WGS) entry which is preliminary data.</text>
</comment>
<dbReference type="SUPFAM" id="SSF52172">
    <property type="entry name" value="CheY-like"/>
    <property type="match status" value="1"/>
</dbReference>
<dbReference type="PROSITE" id="PS50110">
    <property type="entry name" value="RESPONSE_REGULATORY"/>
    <property type="match status" value="1"/>
</dbReference>
<feature type="domain" description="GGDEF" evidence="5">
    <location>
        <begin position="218"/>
        <end position="351"/>
    </location>
</feature>
<feature type="domain" description="Response regulatory" evidence="3">
    <location>
        <begin position="64"/>
        <end position="180"/>
    </location>
</feature>
<dbReference type="InterPro" id="IPR001633">
    <property type="entry name" value="EAL_dom"/>
</dbReference>
<organism evidence="6 7">
    <name type="scientific">Luteimonas yindakuii</name>
    <dbReference type="NCBI Taxonomy" id="2565782"/>
    <lineage>
        <taxon>Bacteria</taxon>
        <taxon>Pseudomonadati</taxon>
        <taxon>Pseudomonadota</taxon>
        <taxon>Gammaproteobacteria</taxon>
        <taxon>Lysobacterales</taxon>
        <taxon>Lysobacteraceae</taxon>
        <taxon>Luteimonas</taxon>
    </lineage>
</organism>
<dbReference type="SMART" id="SM00267">
    <property type="entry name" value="GGDEF"/>
    <property type="match status" value="1"/>
</dbReference>
<dbReference type="InterPro" id="IPR035919">
    <property type="entry name" value="EAL_sf"/>
</dbReference>
<dbReference type="RefSeq" id="WP_134675004.1">
    <property type="nucleotide sequence ID" value="NZ_SPUH01000002.1"/>
</dbReference>
<evidence type="ECO:0000259" key="3">
    <source>
        <dbReference type="PROSITE" id="PS50110"/>
    </source>
</evidence>
<dbReference type="SMART" id="SM00052">
    <property type="entry name" value="EAL"/>
    <property type="match status" value="1"/>
</dbReference>
<dbReference type="InterPro" id="IPR050706">
    <property type="entry name" value="Cyclic-di-GMP_PDE-like"/>
</dbReference>
<dbReference type="EMBL" id="SPUH01000002">
    <property type="protein sequence ID" value="TKS52884.1"/>
    <property type="molecule type" value="Genomic_DNA"/>
</dbReference>
<evidence type="ECO:0000259" key="5">
    <source>
        <dbReference type="PROSITE" id="PS50887"/>
    </source>
</evidence>
<dbReference type="InterPro" id="IPR001789">
    <property type="entry name" value="Sig_transdc_resp-reg_receiver"/>
</dbReference>
<evidence type="ECO:0000259" key="4">
    <source>
        <dbReference type="PROSITE" id="PS50883"/>
    </source>
</evidence>
<dbReference type="Pfam" id="PF00563">
    <property type="entry name" value="EAL"/>
    <property type="match status" value="1"/>
</dbReference>
<dbReference type="GO" id="GO:0000160">
    <property type="term" value="P:phosphorelay signal transduction system"/>
    <property type="evidence" value="ECO:0007669"/>
    <property type="project" value="InterPro"/>
</dbReference>
<dbReference type="SUPFAM" id="SSF55073">
    <property type="entry name" value="Nucleotide cyclase"/>
    <property type="match status" value="1"/>
</dbReference>
<feature type="modified residue" description="4-aspartylphosphate" evidence="1">
    <location>
        <position position="113"/>
    </location>
</feature>
<evidence type="ECO:0000313" key="6">
    <source>
        <dbReference type="EMBL" id="TKS52884.1"/>
    </source>
</evidence>
<evidence type="ECO:0000256" key="1">
    <source>
        <dbReference type="PROSITE-ProRule" id="PRU00169"/>
    </source>
</evidence>
<dbReference type="InterPro" id="IPR043128">
    <property type="entry name" value="Rev_trsase/Diguanyl_cyclase"/>
</dbReference>
<keyword evidence="7" id="KW-1185">Reference proteome</keyword>
<dbReference type="Proteomes" id="UP000298681">
    <property type="component" value="Unassembled WGS sequence"/>
</dbReference>
<dbReference type="AlphaFoldDB" id="A0A4Z1QZU0"/>
<dbReference type="Gene3D" id="3.20.20.450">
    <property type="entry name" value="EAL domain"/>
    <property type="match status" value="1"/>
</dbReference>
<dbReference type="PROSITE" id="PS50883">
    <property type="entry name" value="EAL"/>
    <property type="match status" value="1"/>
</dbReference>
<proteinExistence type="predicted"/>
<dbReference type="SMART" id="SM00448">
    <property type="entry name" value="REC"/>
    <property type="match status" value="1"/>
</dbReference>
<dbReference type="GO" id="GO:0071111">
    <property type="term" value="F:cyclic-guanylate-specific phosphodiesterase activity"/>
    <property type="evidence" value="ECO:0007669"/>
    <property type="project" value="InterPro"/>
</dbReference>
<dbReference type="InterPro" id="IPR029787">
    <property type="entry name" value="Nucleotide_cyclase"/>
</dbReference>
<dbReference type="PANTHER" id="PTHR33121:SF70">
    <property type="entry name" value="SIGNALING PROTEIN YKOW"/>
    <property type="match status" value="1"/>
</dbReference>
<dbReference type="InterPro" id="IPR011006">
    <property type="entry name" value="CheY-like_superfamily"/>
</dbReference>
<dbReference type="CDD" id="cd01948">
    <property type="entry name" value="EAL"/>
    <property type="match status" value="1"/>
</dbReference>
<evidence type="ECO:0000313" key="7">
    <source>
        <dbReference type="Proteomes" id="UP000298681"/>
    </source>
</evidence>
<name>A0A4Z1QZU0_9GAMM</name>
<dbReference type="Pfam" id="PF00072">
    <property type="entry name" value="Response_reg"/>
    <property type="match status" value="1"/>
</dbReference>
<dbReference type="SUPFAM" id="SSF141868">
    <property type="entry name" value="EAL domain-like"/>
    <property type="match status" value="1"/>
</dbReference>
<keyword evidence="1" id="KW-0597">Phosphoprotein</keyword>
<gene>
    <name evidence="6" type="ORF">E4582_11655</name>
</gene>
<dbReference type="PROSITE" id="PS50887">
    <property type="entry name" value="GGDEF"/>
    <property type="match status" value="1"/>
</dbReference>
<dbReference type="Gene3D" id="3.40.50.2300">
    <property type="match status" value="1"/>
</dbReference>
<dbReference type="CDD" id="cd00156">
    <property type="entry name" value="REC"/>
    <property type="match status" value="1"/>
</dbReference>
<sequence length="606" mass="65528">MMERADDIRRAEFPPAGFWRRWAGDAPPAKMPADDDSESARTQAEIASAAARAAQSDATEAPYRVMIVEDDPSQALFAESILNGAGMQAQVVPDPGLAIATLEVFQPDLVLMDLHMPSIDGTELTHMIRSHGAFAQTPIVFLTGDPDPERQFEVLELGADDFLTKPVRPRHLIAAVQNRIRRARQAQVPAPEGRHPLTGLLTRNRMLQRLAAGIPGDGSGALFFVELEGTAALRDRLGYAALESVLVEASRHIATLSDGQAAARLNDNTFLVHADTAPDDLLAWARQLRDGLARQEFSAGGETIRLRGRIGALALADGFNDAGSALAAAEHALRLARLDPIGIARYVASDARSADPSLDELVSHAIAEGRLELAYQPIVAVAGGNDPQFQTLLRLRDGDGTLHTAAEILPAAESTGVLEEIDRHVLDLAMSMLQQQRQRGRTLRLFVSQSPRSLGCDGYAPWLLAELGARELEGSQLVVDVRQDDALVHAVSLQEFCTAVQNSGVQLCLSGYRCGNESDALLAQLPLSHVRLSAHYSTGAAEQAVRDEMRDAIERAHRYGLQVIGQQVENPQAAATLWMSGIDYIQGNLVHGAGREVDFDFQHSVL</sequence>
<reference evidence="6 7" key="1">
    <citation type="submission" date="2019-01" db="EMBL/GenBank/DDBJ databases">
        <authorList>
            <person name="Zhang S."/>
        </authorList>
    </citation>
    <scope>NUCLEOTIDE SEQUENCE [LARGE SCALE GENOMIC DNA]</scope>
    <source>
        <strain evidence="6 7">1626</strain>
    </source>
</reference>
<feature type="domain" description="EAL" evidence="4">
    <location>
        <begin position="355"/>
        <end position="606"/>
    </location>
</feature>
<dbReference type="PANTHER" id="PTHR33121">
    <property type="entry name" value="CYCLIC DI-GMP PHOSPHODIESTERASE PDEF"/>
    <property type="match status" value="1"/>
</dbReference>
<dbReference type="Gene3D" id="3.30.70.270">
    <property type="match status" value="1"/>
</dbReference>
<evidence type="ECO:0000256" key="2">
    <source>
        <dbReference type="SAM" id="MobiDB-lite"/>
    </source>
</evidence>
<dbReference type="InterPro" id="IPR000160">
    <property type="entry name" value="GGDEF_dom"/>
</dbReference>
<protein>
    <submittedName>
        <fullName evidence="6">EAL domain-containing protein</fullName>
    </submittedName>
</protein>